<dbReference type="Gene3D" id="2.70.98.70">
    <property type="match status" value="1"/>
</dbReference>
<proteinExistence type="predicted"/>
<comment type="caution">
    <text evidence="3">The sequence shown here is derived from an EMBL/GenBank/DDBJ whole genome shotgun (WGS) entry which is preliminary data.</text>
</comment>
<comment type="subcellular location">
    <subcellularLocation>
        <location evidence="1">Cell envelope</location>
    </subcellularLocation>
</comment>
<dbReference type="GO" id="GO:0030313">
    <property type="term" value="C:cell envelope"/>
    <property type="evidence" value="ECO:0007669"/>
    <property type="project" value="UniProtKB-SubCell"/>
</dbReference>
<dbReference type="OrthoDB" id="9793856at2"/>
<evidence type="ECO:0000259" key="2">
    <source>
        <dbReference type="Pfam" id="PF07940"/>
    </source>
</evidence>
<evidence type="ECO:0000256" key="1">
    <source>
        <dbReference type="ARBA" id="ARBA00004196"/>
    </source>
</evidence>
<gene>
    <name evidence="3" type="ORF">FHX44_116471</name>
</gene>
<reference evidence="3 4" key="1">
    <citation type="submission" date="2019-06" db="EMBL/GenBank/DDBJ databases">
        <title>Sequencing the genomes of 1000 actinobacteria strains.</title>
        <authorList>
            <person name="Klenk H.-P."/>
        </authorList>
    </citation>
    <scope>NUCLEOTIDE SEQUENCE [LARGE SCALE GENOMIC DNA]</scope>
    <source>
        <strain evidence="3 4">DSM 45671</strain>
    </source>
</reference>
<dbReference type="Proteomes" id="UP000321261">
    <property type="component" value="Unassembled WGS sequence"/>
</dbReference>
<evidence type="ECO:0000313" key="4">
    <source>
        <dbReference type="Proteomes" id="UP000321261"/>
    </source>
</evidence>
<dbReference type="GO" id="GO:0016829">
    <property type="term" value="F:lyase activity"/>
    <property type="evidence" value="ECO:0007669"/>
    <property type="project" value="InterPro"/>
</dbReference>
<dbReference type="SUPFAM" id="SSF48230">
    <property type="entry name" value="Chondroitin AC/alginate lyase"/>
    <property type="match status" value="1"/>
</dbReference>
<dbReference type="Gene3D" id="1.50.10.100">
    <property type="entry name" value="Chondroitin AC/alginate lyase"/>
    <property type="match status" value="1"/>
</dbReference>
<sequence>MVVHARSSAQRAISPGVLVDAWRDASPVSPRTLFPAARDRVPDRSVEVLGAAVAEDRSAGWPPALLRDYAAYPLRGERTTYEEVVRGRLGRIARATALAAVAPESGALDDVADGAWIVAEQSTWCWPAHDDGFTRTGGVVPDLHRPYLDLGAGETAATLAVAALVLGEELDAAYPGLLARVAAEARHRVLDPFHARRDWHWLGLTGNVHNWNPWIHGNLIVAALAFDPPERRRETLRLCVEGIDRYLASLPADGGIDEGGGYWWHGACRALEALDVLDRISGAALFDLVAVDGLLAFPHRMQISSQWYLSFSDAEPRPRDEQPWFRLRRWGERRGLPEVVAHATAHHDPAAPIPLGCGAARLIDALLDAEPSAAGAPPLPRSVGLRSIGLAAARERAGTPDGLFVGVKAGHNGQNHNHLDLGAVQIAVDGVPAVVDPGRPTYDGRTFSPRRYELWPMRSEWHSTLRPRGLDQEPGERWTATLDGGDDGSRAAWRIDLSDAYPLAEGERLTREVALDRTTATVTVRDRWWLNDDQETASVLVLHGVVTMEPGVLVVRPPGARALRIRHDAERLEVTERALGDPMLVAAWGARLTRVELVAAADRDGLDLQVQAVP</sequence>
<protein>
    <submittedName>
        <fullName evidence="3">Heparinase II/III-like protein</fullName>
    </submittedName>
</protein>
<feature type="domain" description="Heparinase II/III-like C-terminal" evidence="2">
    <location>
        <begin position="380"/>
        <end position="576"/>
    </location>
</feature>
<dbReference type="AlphaFoldDB" id="A0A561T079"/>
<dbReference type="InterPro" id="IPR008929">
    <property type="entry name" value="Chondroitin_lyas"/>
</dbReference>
<dbReference type="EMBL" id="VIWU01000001">
    <property type="protein sequence ID" value="TWF80528.1"/>
    <property type="molecule type" value="Genomic_DNA"/>
</dbReference>
<evidence type="ECO:0000313" key="3">
    <source>
        <dbReference type="EMBL" id="TWF80528.1"/>
    </source>
</evidence>
<keyword evidence="4" id="KW-1185">Reference proteome</keyword>
<dbReference type="InterPro" id="IPR012480">
    <property type="entry name" value="Hepar_II_III_C"/>
</dbReference>
<dbReference type="RefSeq" id="WP_147259187.1">
    <property type="nucleotide sequence ID" value="NZ_VIWU01000001.1"/>
</dbReference>
<dbReference type="Pfam" id="PF07940">
    <property type="entry name" value="Hepar_II_III_C"/>
    <property type="match status" value="1"/>
</dbReference>
<organism evidence="3 4">
    <name type="scientific">Pseudonocardia hierapolitana</name>
    <dbReference type="NCBI Taxonomy" id="1128676"/>
    <lineage>
        <taxon>Bacteria</taxon>
        <taxon>Bacillati</taxon>
        <taxon>Actinomycetota</taxon>
        <taxon>Actinomycetes</taxon>
        <taxon>Pseudonocardiales</taxon>
        <taxon>Pseudonocardiaceae</taxon>
        <taxon>Pseudonocardia</taxon>
    </lineage>
</organism>
<name>A0A561T079_9PSEU</name>
<accession>A0A561T079</accession>